<evidence type="ECO:0000313" key="3">
    <source>
        <dbReference type="Proteomes" id="UP000007962"/>
    </source>
</evidence>
<keyword evidence="1" id="KW-0472">Membrane</keyword>
<dbReference type="STRING" id="471853.Bcav_1372"/>
<proteinExistence type="predicted"/>
<dbReference type="Proteomes" id="UP000007962">
    <property type="component" value="Chromosome"/>
</dbReference>
<sequence length="131" mass="12704">MPPGGQPSTGGQVNTMAGQHAALAEPGSGGLRVLARLLGVLVLLTSLVLPFVLIGSGAEAALDELEAVCAADQAACLTGDVVTSWLLTPILAAAVAFSAAIGAIVDARTRPLIGLLLALVGAGALVIGAGS</sequence>
<organism evidence="2 3">
    <name type="scientific">Beutenbergia cavernae (strain ATCC BAA-8 / DSM 12333 / CCUG 43141 / JCM 11478 / NBRC 16432 / NCIMB 13614 / HKI 0122)</name>
    <dbReference type="NCBI Taxonomy" id="471853"/>
    <lineage>
        <taxon>Bacteria</taxon>
        <taxon>Bacillati</taxon>
        <taxon>Actinomycetota</taxon>
        <taxon>Actinomycetes</taxon>
        <taxon>Micrococcales</taxon>
        <taxon>Beutenbergiaceae</taxon>
        <taxon>Beutenbergia</taxon>
    </lineage>
</organism>
<evidence type="ECO:0000313" key="2">
    <source>
        <dbReference type="EMBL" id="ACQ79631.1"/>
    </source>
</evidence>
<feature type="transmembrane region" description="Helical" evidence="1">
    <location>
        <begin position="112"/>
        <end position="130"/>
    </location>
</feature>
<feature type="transmembrane region" description="Helical" evidence="1">
    <location>
        <begin position="33"/>
        <end position="54"/>
    </location>
</feature>
<keyword evidence="1" id="KW-0812">Transmembrane</keyword>
<name>C5C2E5_BEUC1</name>
<reference evidence="2 3" key="1">
    <citation type="journal article" date="2009" name="Stand. Genomic Sci.">
        <title>Complete genome sequence of Beutenbergia cavernae type strain (HKI 0122).</title>
        <authorList>
            <person name="Land M."/>
            <person name="Pukall R."/>
            <person name="Abt B."/>
            <person name="Goker M."/>
            <person name="Rohde M."/>
            <person name="Glavina Del Rio T."/>
            <person name="Tice H."/>
            <person name="Copeland A."/>
            <person name="Cheng J.F."/>
            <person name="Lucas S."/>
            <person name="Chen F."/>
            <person name="Nolan M."/>
            <person name="Bruce D."/>
            <person name="Goodwin L."/>
            <person name="Pitluck S."/>
            <person name="Ivanova N."/>
            <person name="Mavromatis K."/>
            <person name="Ovchinnikova G."/>
            <person name="Pati A."/>
            <person name="Chen A."/>
            <person name="Palaniappan K."/>
            <person name="Hauser L."/>
            <person name="Chang Y.J."/>
            <person name="Jefferies C.C."/>
            <person name="Saunders E."/>
            <person name="Brettin T."/>
            <person name="Detter J.C."/>
            <person name="Han C."/>
            <person name="Chain P."/>
            <person name="Bristow J."/>
            <person name="Eisen J.A."/>
            <person name="Markowitz V."/>
            <person name="Hugenholtz P."/>
            <person name="Kyrpides N.C."/>
            <person name="Klenk H.P."/>
            <person name="Lapidus A."/>
        </authorList>
    </citation>
    <scope>NUCLEOTIDE SEQUENCE [LARGE SCALE GENOMIC DNA]</scope>
    <source>
        <strain evidence="3">ATCC BAA-8 / DSM 12333 / NBRC 16432</strain>
    </source>
</reference>
<feature type="transmembrane region" description="Helical" evidence="1">
    <location>
        <begin position="85"/>
        <end position="105"/>
    </location>
</feature>
<dbReference type="EMBL" id="CP001618">
    <property type="protein sequence ID" value="ACQ79631.1"/>
    <property type="molecule type" value="Genomic_DNA"/>
</dbReference>
<dbReference type="AlphaFoldDB" id="C5C2E5"/>
<protein>
    <submittedName>
        <fullName evidence="2">Uncharacterized protein</fullName>
    </submittedName>
</protein>
<dbReference type="KEGG" id="bcv:Bcav_1372"/>
<evidence type="ECO:0000256" key="1">
    <source>
        <dbReference type="SAM" id="Phobius"/>
    </source>
</evidence>
<gene>
    <name evidence="2" type="ordered locus">Bcav_1372</name>
</gene>
<keyword evidence="3" id="KW-1185">Reference proteome</keyword>
<keyword evidence="1" id="KW-1133">Transmembrane helix</keyword>
<dbReference type="HOGENOM" id="CLU_1923484_0_0_11"/>
<accession>C5C2E5</accession>